<organism evidence="4">
    <name type="scientific">Echinostoma caproni</name>
    <dbReference type="NCBI Taxonomy" id="27848"/>
    <lineage>
        <taxon>Eukaryota</taxon>
        <taxon>Metazoa</taxon>
        <taxon>Spiralia</taxon>
        <taxon>Lophotrochozoa</taxon>
        <taxon>Platyhelminthes</taxon>
        <taxon>Trematoda</taxon>
        <taxon>Digenea</taxon>
        <taxon>Plagiorchiida</taxon>
        <taxon>Echinostomata</taxon>
        <taxon>Echinostomatoidea</taxon>
        <taxon>Echinostomatidae</taxon>
        <taxon>Echinostoma</taxon>
    </lineage>
</organism>
<dbReference type="AlphaFoldDB" id="A0A183BF73"/>
<dbReference type="WBParaSite" id="ECPE_0001790301-mRNA-1">
    <property type="protein sequence ID" value="ECPE_0001790301-mRNA-1"/>
    <property type="gene ID" value="ECPE_0001790301"/>
</dbReference>
<gene>
    <name evidence="2" type="ORF">ECPE_LOCUS17859</name>
</gene>
<reference evidence="4" key="1">
    <citation type="submission" date="2016-06" db="UniProtKB">
        <authorList>
            <consortium name="WormBaseParasite"/>
        </authorList>
    </citation>
    <scope>IDENTIFICATION</scope>
</reference>
<accession>A0A183BF73</accession>
<evidence type="ECO:0000313" key="2">
    <source>
        <dbReference type="EMBL" id="VDP95179.1"/>
    </source>
</evidence>
<protein>
    <submittedName>
        <fullName evidence="4">LTD domain-containing protein</fullName>
    </submittedName>
</protein>
<name>A0A183BF73_9TREM</name>
<evidence type="ECO:0000256" key="1">
    <source>
        <dbReference type="SAM" id="MobiDB-lite"/>
    </source>
</evidence>
<evidence type="ECO:0000313" key="3">
    <source>
        <dbReference type="Proteomes" id="UP000272942"/>
    </source>
</evidence>
<dbReference type="EMBL" id="UZAN01072250">
    <property type="protein sequence ID" value="VDP95179.1"/>
    <property type="molecule type" value="Genomic_DNA"/>
</dbReference>
<keyword evidence="3" id="KW-1185">Reference proteome</keyword>
<feature type="compositionally biased region" description="Polar residues" evidence="1">
    <location>
        <begin position="69"/>
        <end position="84"/>
    </location>
</feature>
<sequence>MPPSPQGAVFSAGDDTVGWLQAVDVYNSGPSGRLADDRRYVTSEPASSMVYGPFHGRWNFSGTPGVGTGSDSQTLSPGSNMRMD</sequence>
<reference evidence="2 3" key="2">
    <citation type="submission" date="2018-11" db="EMBL/GenBank/DDBJ databases">
        <authorList>
            <consortium name="Pathogen Informatics"/>
        </authorList>
    </citation>
    <scope>NUCLEOTIDE SEQUENCE [LARGE SCALE GENOMIC DNA]</scope>
    <source>
        <strain evidence="2 3">Egypt</strain>
    </source>
</reference>
<evidence type="ECO:0000313" key="4">
    <source>
        <dbReference type="WBParaSite" id="ECPE_0001790301-mRNA-1"/>
    </source>
</evidence>
<feature type="region of interest" description="Disordered" evidence="1">
    <location>
        <begin position="62"/>
        <end position="84"/>
    </location>
</feature>
<dbReference type="Proteomes" id="UP000272942">
    <property type="component" value="Unassembled WGS sequence"/>
</dbReference>
<proteinExistence type="predicted"/>